<sequence>MSYIKSPLNYTGGKYKLLNSLFRIFPNDINVFVDLFAGGFNVGINANANMIICNDQIHYVIKLYQYLACTNIDTIIKEINQRINEFSLTKQNADGYNALRERYNEGKDIVDFFVLTFYAFNHQIRFNNSQKFNTPFGKERSSYNESIERNLISFCQALQCKNIVFQNKDFLSVDLSYLGERDLVYCDPPYLISTGSYNDGKRGFKDWTPVEERQLLDLLDELNERGVKFALSNVLYHKGMSNDLLIEWSKKYTVHYLDKSYANCSYNFKEKDAKTVEVVIVNFESEDFVQWYQETLF</sequence>
<dbReference type="GO" id="GO:0032259">
    <property type="term" value="P:methylation"/>
    <property type="evidence" value="ECO:0007669"/>
    <property type="project" value="UniProtKB-KW"/>
</dbReference>
<dbReference type="PIRSF" id="PIRSF000398">
    <property type="entry name" value="M_m6A_EcoRV"/>
    <property type="match status" value="1"/>
</dbReference>
<organism evidence="8 10">
    <name type="scientific">Streptococcus constellatus subsp. pharyngis SK1060 = CCUG 46377</name>
    <dbReference type="NCBI Taxonomy" id="1035184"/>
    <lineage>
        <taxon>Bacteria</taxon>
        <taxon>Bacillati</taxon>
        <taxon>Bacillota</taxon>
        <taxon>Bacilli</taxon>
        <taxon>Lactobacillales</taxon>
        <taxon>Streptococcaceae</taxon>
        <taxon>Streptococcus</taxon>
        <taxon>Streptococcus anginosus group</taxon>
    </lineage>
</organism>
<dbReference type="PRINTS" id="PR00505">
    <property type="entry name" value="D12N6MTFRASE"/>
</dbReference>
<evidence type="ECO:0000313" key="11">
    <source>
        <dbReference type="Proteomes" id="UP000016985"/>
    </source>
</evidence>
<dbReference type="eggNOG" id="COG0338">
    <property type="taxonomic scope" value="Bacteria"/>
</dbReference>
<dbReference type="PROSITE" id="PS00092">
    <property type="entry name" value="N6_MTASE"/>
    <property type="match status" value="1"/>
</dbReference>
<reference evidence="9 11" key="2">
    <citation type="submission" date="2013-09" db="EMBL/GenBank/DDBJ databases">
        <title>Genome Sequences of seven clinical isolates and type strains of anginosus group streptococci.</title>
        <authorList>
            <person name="Maruyama F."/>
            <person name="Sakurai A."/>
            <person name="Ogura Y."/>
            <person name="Homma H."/>
            <person name="Takahashi N."/>
            <person name="Ohtsubo Y."/>
            <person name="Hoshino T."/>
            <person name="Okahashi N."/>
            <person name="Nakagawa I."/>
            <person name="Kimura S."/>
            <person name="Fujiwara T."/>
            <person name="Hayashi T."/>
            <person name="Shintani S."/>
        </authorList>
    </citation>
    <scope>NUCLEOTIDE SEQUENCE [LARGE SCALE GENOMIC DNA]</scope>
    <source>
        <strain evidence="9">CCUG 46377</strain>
        <strain evidence="11">CCUG46377</strain>
    </source>
</reference>
<dbReference type="GO" id="GO:0009007">
    <property type="term" value="F:site-specific DNA-methyltransferase (adenine-specific) activity"/>
    <property type="evidence" value="ECO:0007669"/>
    <property type="project" value="UniProtKB-UniRule"/>
</dbReference>
<evidence type="ECO:0000313" key="10">
    <source>
        <dbReference type="Proteomes" id="UP000003287"/>
    </source>
</evidence>
<dbReference type="InterPro" id="IPR002052">
    <property type="entry name" value="DNA_methylase_N6_adenine_CS"/>
</dbReference>
<keyword evidence="4 7" id="KW-0808">Transferase</keyword>
<dbReference type="InterPro" id="IPR023095">
    <property type="entry name" value="Ade_MeTrfase_dom_2"/>
</dbReference>
<evidence type="ECO:0000313" key="8">
    <source>
        <dbReference type="EMBL" id="EGV07820.1"/>
    </source>
</evidence>
<name>F9P977_STRCV</name>
<evidence type="ECO:0000256" key="7">
    <source>
        <dbReference type="RuleBase" id="RU361257"/>
    </source>
</evidence>
<dbReference type="InterPro" id="IPR029063">
    <property type="entry name" value="SAM-dependent_MTases_sf"/>
</dbReference>
<accession>F9P977</accession>
<dbReference type="Proteomes" id="UP000003287">
    <property type="component" value="Unassembled WGS sequence"/>
</dbReference>
<evidence type="ECO:0000256" key="6">
    <source>
        <dbReference type="ARBA" id="ARBA00047942"/>
    </source>
</evidence>
<dbReference type="EC" id="2.1.1.72" evidence="2 7"/>
<dbReference type="Pfam" id="PF02086">
    <property type="entry name" value="MethyltransfD12"/>
    <property type="match status" value="1"/>
</dbReference>
<dbReference type="AlphaFoldDB" id="F9P977"/>
<dbReference type="Gene3D" id="3.40.50.150">
    <property type="entry name" value="Vaccinia Virus protein VP39"/>
    <property type="match status" value="1"/>
</dbReference>
<dbReference type="InterPro" id="IPR012263">
    <property type="entry name" value="M_m6A_EcoRV"/>
</dbReference>
<dbReference type="EMBL" id="AFUP01000006">
    <property type="protein sequence ID" value="EGV07820.1"/>
    <property type="molecule type" value="Genomic_DNA"/>
</dbReference>
<evidence type="ECO:0000256" key="1">
    <source>
        <dbReference type="ARBA" id="ARBA00006594"/>
    </source>
</evidence>
<dbReference type="RefSeq" id="WP_006268609.1">
    <property type="nucleotide sequence ID" value="NZ_BASX01000003.1"/>
</dbReference>
<gene>
    <name evidence="8" type="primary">dam</name>
    <name evidence="9" type="ORF">ANG5_0574</name>
    <name evidence="8" type="ORF">HMPREF1042_1386</name>
</gene>
<proteinExistence type="inferred from homology"/>
<dbReference type="InterPro" id="IPR012327">
    <property type="entry name" value="MeTrfase_D12"/>
</dbReference>
<keyword evidence="11" id="KW-1185">Reference proteome</keyword>
<dbReference type="EMBL" id="BASX01000003">
    <property type="protein sequence ID" value="GAD44046.1"/>
    <property type="molecule type" value="Genomic_DNA"/>
</dbReference>
<protein>
    <recommendedName>
        <fullName evidence="2 7">Site-specific DNA-methyltransferase (adenine-specific)</fullName>
        <ecNumber evidence="2 7">2.1.1.72</ecNumber>
    </recommendedName>
</protein>
<evidence type="ECO:0000313" key="9">
    <source>
        <dbReference type="EMBL" id="GAD44046.1"/>
    </source>
</evidence>
<comment type="similarity">
    <text evidence="1 7">Belongs to the N(4)/N(6)-methyltransferase family.</text>
</comment>
<comment type="catalytic activity">
    <reaction evidence="6 7">
        <text>a 2'-deoxyadenosine in DNA + S-adenosyl-L-methionine = an N(6)-methyl-2'-deoxyadenosine in DNA + S-adenosyl-L-homocysteine + H(+)</text>
        <dbReference type="Rhea" id="RHEA:15197"/>
        <dbReference type="Rhea" id="RHEA-COMP:12418"/>
        <dbReference type="Rhea" id="RHEA-COMP:12419"/>
        <dbReference type="ChEBI" id="CHEBI:15378"/>
        <dbReference type="ChEBI" id="CHEBI:57856"/>
        <dbReference type="ChEBI" id="CHEBI:59789"/>
        <dbReference type="ChEBI" id="CHEBI:90615"/>
        <dbReference type="ChEBI" id="CHEBI:90616"/>
        <dbReference type="EC" id="2.1.1.72"/>
    </reaction>
</comment>
<evidence type="ECO:0000256" key="3">
    <source>
        <dbReference type="ARBA" id="ARBA00022603"/>
    </source>
</evidence>
<dbReference type="GO" id="GO:0006298">
    <property type="term" value="P:mismatch repair"/>
    <property type="evidence" value="ECO:0007669"/>
    <property type="project" value="TreeGrafter"/>
</dbReference>
<dbReference type="PANTHER" id="PTHR30481:SF3">
    <property type="entry name" value="DNA ADENINE METHYLASE"/>
    <property type="match status" value="1"/>
</dbReference>
<dbReference type="PANTHER" id="PTHR30481">
    <property type="entry name" value="DNA ADENINE METHYLASE"/>
    <property type="match status" value="1"/>
</dbReference>
<reference evidence="8 10" key="1">
    <citation type="submission" date="2011-06" db="EMBL/GenBank/DDBJ databases">
        <authorList>
            <person name="Harkins D.M."/>
            <person name="Madupu R."/>
            <person name="Durkin A.S."/>
            <person name="Torralba M."/>
            <person name="Methe B."/>
            <person name="Sutton G.G."/>
            <person name="Nelson K.E."/>
        </authorList>
    </citation>
    <scope>NUCLEOTIDE SEQUENCE [LARGE SCALE GENOMIC DNA]</scope>
    <source>
        <strain evidence="8 10">SK1060</strain>
    </source>
</reference>
<dbReference type="SUPFAM" id="SSF53335">
    <property type="entry name" value="S-adenosyl-L-methionine-dependent methyltransferases"/>
    <property type="match status" value="1"/>
</dbReference>
<dbReference type="Gene3D" id="1.10.1020.10">
    <property type="entry name" value="Adenine-specific Methyltransferase, Domain 2"/>
    <property type="match status" value="1"/>
</dbReference>
<keyword evidence="5 7" id="KW-0949">S-adenosyl-L-methionine</keyword>
<dbReference type="GO" id="GO:1904047">
    <property type="term" value="F:S-adenosyl-L-methionine binding"/>
    <property type="evidence" value="ECO:0007669"/>
    <property type="project" value="TreeGrafter"/>
</dbReference>
<evidence type="ECO:0000256" key="2">
    <source>
        <dbReference type="ARBA" id="ARBA00011900"/>
    </source>
</evidence>
<evidence type="ECO:0000256" key="4">
    <source>
        <dbReference type="ARBA" id="ARBA00022679"/>
    </source>
</evidence>
<dbReference type="NCBIfam" id="TIGR00571">
    <property type="entry name" value="dam"/>
    <property type="match status" value="1"/>
</dbReference>
<dbReference type="GO" id="GO:0009307">
    <property type="term" value="P:DNA restriction-modification system"/>
    <property type="evidence" value="ECO:0007669"/>
    <property type="project" value="InterPro"/>
</dbReference>
<evidence type="ECO:0000256" key="5">
    <source>
        <dbReference type="ARBA" id="ARBA00022691"/>
    </source>
</evidence>
<keyword evidence="3 7" id="KW-0489">Methyltransferase</keyword>
<dbReference type="GO" id="GO:0043565">
    <property type="term" value="F:sequence-specific DNA binding"/>
    <property type="evidence" value="ECO:0007669"/>
    <property type="project" value="TreeGrafter"/>
</dbReference>
<dbReference type="Proteomes" id="UP000016985">
    <property type="component" value="Unassembled WGS sequence"/>
</dbReference>